<dbReference type="GO" id="GO:0019825">
    <property type="term" value="F:oxygen binding"/>
    <property type="evidence" value="ECO:0007669"/>
    <property type="project" value="InterPro"/>
</dbReference>
<dbReference type="PROSITE" id="PS01033">
    <property type="entry name" value="GLOBIN"/>
    <property type="match status" value="1"/>
</dbReference>
<evidence type="ECO:0000256" key="1">
    <source>
        <dbReference type="RuleBase" id="RU000356"/>
    </source>
</evidence>
<dbReference type="Pfam" id="PF00042">
    <property type="entry name" value="Globin"/>
    <property type="match status" value="1"/>
</dbReference>
<dbReference type="SUPFAM" id="SSF46458">
    <property type="entry name" value="Globin-like"/>
    <property type="match status" value="1"/>
</dbReference>
<keyword evidence="1" id="KW-0349">Heme</keyword>
<dbReference type="GO" id="GO:0020037">
    <property type="term" value="F:heme binding"/>
    <property type="evidence" value="ECO:0007669"/>
    <property type="project" value="InterPro"/>
</dbReference>
<dbReference type="Gene3D" id="1.10.490.10">
    <property type="entry name" value="Globins"/>
    <property type="match status" value="1"/>
</dbReference>
<dbReference type="InterPro" id="IPR044399">
    <property type="entry name" value="Mb-like_M"/>
</dbReference>
<organism evidence="3">
    <name type="scientific">Lepeophtheirus salmonis</name>
    <name type="common">Salmon louse</name>
    <name type="synonym">Caligus salmonis</name>
    <dbReference type="NCBI Taxonomy" id="72036"/>
    <lineage>
        <taxon>Eukaryota</taxon>
        <taxon>Metazoa</taxon>
        <taxon>Ecdysozoa</taxon>
        <taxon>Arthropoda</taxon>
        <taxon>Crustacea</taxon>
        <taxon>Multicrustacea</taxon>
        <taxon>Hexanauplia</taxon>
        <taxon>Copepoda</taxon>
        <taxon>Siphonostomatoida</taxon>
        <taxon>Caligidae</taxon>
        <taxon>Lepeophtheirus</taxon>
    </lineage>
</organism>
<name>A0A0K2TPZ2_LEPSM</name>
<dbReference type="InterPro" id="IPR009050">
    <property type="entry name" value="Globin-like_sf"/>
</dbReference>
<accession>A0A0K2TPZ2</accession>
<dbReference type="AlphaFoldDB" id="A0A0K2TPZ2"/>
<keyword evidence="1" id="KW-0408">Iron</keyword>
<comment type="similarity">
    <text evidence="1">Belongs to the globin family.</text>
</comment>
<keyword evidence="1" id="KW-0561">Oxygen transport</keyword>
<keyword evidence="1" id="KW-0479">Metal-binding</keyword>
<proteinExistence type="inferred from homology"/>
<dbReference type="EMBL" id="HACA01010524">
    <property type="protein sequence ID" value="CDW27885.1"/>
    <property type="molecule type" value="Transcribed_RNA"/>
</dbReference>
<keyword evidence="1" id="KW-0813">Transport</keyword>
<dbReference type="CDD" id="cd01040">
    <property type="entry name" value="Mb-like"/>
    <property type="match status" value="1"/>
</dbReference>
<dbReference type="GO" id="GO:0005344">
    <property type="term" value="F:oxygen carrier activity"/>
    <property type="evidence" value="ECO:0007669"/>
    <property type="project" value="UniProtKB-KW"/>
</dbReference>
<sequence length="126" mass="14401">MVTMSLFSEHEVKLISESWKLMALDLDNHGLNFFLKLFKEYPVYEEKFFPDINGDRKKLKRHGGIVMKAIGKLIGFLETGKIIAIVNTIKGIANGHSKRGVLVQQFTVSSQEYCIERFHVTLALLM</sequence>
<reference evidence="3" key="1">
    <citation type="submission" date="2014-05" db="EMBL/GenBank/DDBJ databases">
        <authorList>
            <person name="Chronopoulou M."/>
        </authorList>
    </citation>
    <scope>NUCLEOTIDE SEQUENCE</scope>
    <source>
        <tissue evidence="3">Whole organism</tissue>
    </source>
</reference>
<feature type="domain" description="Globin" evidence="2">
    <location>
        <begin position="6"/>
        <end position="126"/>
    </location>
</feature>
<dbReference type="OrthoDB" id="6483840at2759"/>
<evidence type="ECO:0000259" key="2">
    <source>
        <dbReference type="PROSITE" id="PS01033"/>
    </source>
</evidence>
<evidence type="ECO:0000313" key="3">
    <source>
        <dbReference type="EMBL" id="CDW27885.1"/>
    </source>
</evidence>
<dbReference type="InterPro" id="IPR012292">
    <property type="entry name" value="Globin/Proto"/>
</dbReference>
<dbReference type="InterPro" id="IPR000971">
    <property type="entry name" value="Globin"/>
</dbReference>
<protein>
    <submittedName>
        <fullName evidence="3">Cytoglobin1like [Saccoglossus kowalevskii]</fullName>
    </submittedName>
</protein>